<proteinExistence type="predicted"/>
<evidence type="ECO:0000313" key="4">
    <source>
        <dbReference type="Proteomes" id="UP001172743"/>
    </source>
</evidence>
<comment type="caution">
    <text evidence="3">The sequence shown here is derived from an EMBL/GenBank/DDBJ whole genome shotgun (WGS) entry which is preliminary data.</text>
</comment>
<keyword evidence="2" id="KW-0812">Transmembrane</keyword>
<accession>A0ABT8GQZ8</accession>
<reference evidence="3" key="1">
    <citation type="submission" date="2023-07" db="EMBL/GenBank/DDBJ databases">
        <title>Ureibacillus sp. isolated from freshwater well.</title>
        <authorList>
            <person name="Kirdat K."/>
            <person name="Bhatt A."/>
            <person name="Teware R."/>
            <person name="Bhavsar Y."/>
            <person name="Yadav A."/>
        </authorList>
    </citation>
    <scope>NUCLEOTIDE SEQUENCE</scope>
    <source>
        <strain evidence="3">BA0131</strain>
    </source>
</reference>
<protein>
    <submittedName>
        <fullName evidence="3">Phage holin</fullName>
    </submittedName>
</protein>
<dbReference type="Pfam" id="PF04531">
    <property type="entry name" value="Phage_holin_1"/>
    <property type="match status" value="1"/>
</dbReference>
<sequence>MKINWKVRIRHRQFWVAIISAFVLLANHVASLFSMDITLISTKIQQLLETIFLILALFGIVIDPTTDGVQDSSQAMDYSRPRKETDKDEASVKKAGEAKQEMKTEVEQQEEANHEKLK</sequence>
<dbReference type="Proteomes" id="UP001172743">
    <property type="component" value="Unassembled WGS sequence"/>
</dbReference>
<organism evidence="3 4">
    <name type="scientific">Ureibacillus aquaedulcis</name>
    <dbReference type="NCBI Taxonomy" id="3058421"/>
    <lineage>
        <taxon>Bacteria</taxon>
        <taxon>Bacillati</taxon>
        <taxon>Bacillota</taxon>
        <taxon>Bacilli</taxon>
        <taxon>Bacillales</taxon>
        <taxon>Caryophanaceae</taxon>
        <taxon>Ureibacillus</taxon>
    </lineage>
</organism>
<keyword evidence="4" id="KW-1185">Reference proteome</keyword>
<evidence type="ECO:0000313" key="3">
    <source>
        <dbReference type="EMBL" id="MDN4493376.1"/>
    </source>
</evidence>
<keyword evidence="2" id="KW-1133">Transmembrane helix</keyword>
<feature type="transmembrane region" description="Helical" evidence="2">
    <location>
        <begin position="44"/>
        <end position="62"/>
    </location>
</feature>
<feature type="compositionally biased region" description="Polar residues" evidence="1">
    <location>
        <begin position="67"/>
        <end position="76"/>
    </location>
</feature>
<dbReference type="RefSeq" id="WP_301137684.1">
    <property type="nucleotide sequence ID" value="NZ_JAUHTQ010000004.1"/>
</dbReference>
<feature type="region of interest" description="Disordered" evidence="1">
    <location>
        <begin position="65"/>
        <end position="118"/>
    </location>
</feature>
<dbReference type="NCBIfam" id="TIGR01598">
    <property type="entry name" value="holin_phiLC3"/>
    <property type="match status" value="1"/>
</dbReference>
<dbReference type="InterPro" id="IPR006485">
    <property type="entry name" value="Phage-like_holin"/>
</dbReference>
<gene>
    <name evidence="3" type="ORF">QYB95_07500</name>
</gene>
<name>A0ABT8GQZ8_9BACL</name>
<feature type="compositionally biased region" description="Basic and acidic residues" evidence="1">
    <location>
        <begin position="79"/>
        <end position="118"/>
    </location>
</feature>
<evidence type="ECO:0000256" key="1">
    <source>
        <dbReference type="SAM" id="MobiDB-lite"/>
    </source>
</evidence>
<keyword evidence="2" id="KW-0472">Membrane</keyword>
<evidence type="ECO:0000256" key="2">
    <source>
        <dbReference type="SAM" id="Phobius"/>
    </source>
</evidence>
<dbReference type="EMBL" id="JAUHTQ010000004">
    <property type="protein sequence ID" value="MDN4493376.1"/>
    <property type="molecule type" value="Genomic_DNA"/>
</dbReference>